<dbReference type="EMBL" id="CVVU01000240">
    <property type="protein sequence ID" value="CRP74809.1"/>
    <property type="molecule type" value="Genomic_DNA"/>
</dbReference>
<gene>
    <name evidence="1" type="ORF">PAERUG_P19_London_7_VIM_2_05_10_05428</name>
</gene>
<dbReference type="Gene3D" id="3.40.50.1100">
    <property type="match status" value="1"/>
</dbReference>
<name>A0A9P1R9J7_PSEAI</name>
<comment type="caution">
    <text evidence="1">The sequence shown here is derived from an EMBL/GenBank/DDBJ whole genome shotgun (WGS) entry which is preliminary data.</text>
</comment>
<evidence type="ECO:0000313" key="2">
    <source>
        <dbReference type="Proteomes" id="UP000045039"/>
    </source>
</evidence>
<dbReference type="Proteomes" id="UP000045039">
    <property type="component" value="Unassembled WGS sequence"/>
</dbReference>
<accession>A0A9P1R9J7</accession>
<sequence>MARFIVEFETASGVALEPLYTGKLLLALREAVESGAVAHGSRLVALHSGGLQGRRALQERLLALL</sequence>
<reference evidence="2" key="1">
    <citation type="submission" date="2015-06" db="EMBL/GenBank/DDBJ databases">
        <authorList>
            <person name="Radhakrishnan Rajesh"/>
            <person name="Underwood Anthony"/>
            <person name="Al-Shahib Ali"/>
        </authorList>
    </citation>
    <scope>NUCLEOTIDE SEQUENCE [LARGE SCALE GENOMIC DNA]</scope>
    <source>
        <strain evidence="2">P19_London_7_VIM_2_05_10</strain>
    </source>
</reference>
<dbReference type="InterPro" id="IPR036052">
    <property type="entry name" value="TrpB-like_PALP_sf"/>
</dbReference>
<proteinExistence type="predicted"/>
<protein>
    <submittedName>
        <fullName evidence="1">D-cysteine desulfhydrase</fullName>
    </submittedName>
</protein>
<evidence type="ECO:0000313" key="1">
    <source>
        <dbReference type="EMBL" id="CRP74809.1"/>
    </source>
</evidence>
<organism evidence="1 2">
    <name type="scientific">Pseudomonas aeruginosa</name>
    <dbReference type="NCBI Taxonomy" id="287"/>
    <lineage>
        <taxon>Bacteria</taxon>
        <taxon>Pseudomonadati</taxon>
        <taxon>Pseudomonadota</taxon>
        <taxon>Gammaproteobacteria</taxon>
        <taxon>Pseudomonadales</taxon>
        <taxon>Pseudomonadaceae</taxon>
        <taxon>Pseudomonas</taxon>
    </lineage>
</organism>
<dbReference type="SUPFAM" id="SSF53686">
    <property type="entry name" value="Tryptophan synthase beta subunit-like PLP-dependent enzymes"/>
    <property type="match status" value="1"/>
</dbReference>
<dbReference type="AlphaFoldDB" id="A0A9P1R9J7"/>